<dbReference type="Proteomes" id="UP000593560">
    <property type="component" value="Unassembled WGS sequence"/>
</dbReference>
<accession>A0A7J9HNI6</accession>
<proteinExistence type="predicted"/>
<feature type="region of interest" description="Disordered" evidence="1">
    <location>
        <begin position="1"/>
        <end position="30"/>
    </location>
</feature>
<comment type="caution">
    <text evidence="2">The sequence shown here is derived from an EMBL/GenBank/DDBJ whole genome shotgun (WGS) entry which is preliminary data.</text>
</comment>
<sequence length="412" mass="45965">MATETVSSNDDDHQSIHTATPVVASSPDPGYASSRKLHQFPKHNTVKLSEHNFLLWKQQILLILEGYDLYEFVLRTVQVPPQSVLDSNVTPVPNTDFVFHKQQDKLLASWPLSTISDGILVHLIGACSSFDKKGQLTIQEYLSKIKSLCDTLLAARNVISKQEQASIVLASLPVECESIRIVASTMNVPLDLLTEMLTDCEARQLDFVSNISLQANILNIMSLMIDVLDNLIKWQNKAMKVSKLTTMDVRNYFQLHASLVSIATITFTSNVQRHPLKFLITLSIPNTQTQICFNKVKLDRGSYSCGKPGCNYVVHVNCVLEDDDLYKVNEAGEATKIEHFSNQHCLVLADKMDEKIDRKCVLKLLISLNVKDTNTSSFMISNAGRNVMVVATSVGMVHSDVESVDLLWILDA</sequence>
<evidence type="ECO:0000256" key="1">
    <source>
        <dbReference type="SAM" id="MobiDB-lite"/>
    </source>
</evidence>
<dbReference type="AlphaFoldDB" id="A0A7J9HNI6"/>
<keyword evidence="3" id="KW-1185">Reference proteome</keyword>
<evidence type="ECO:0000313" key="2">
    <source>
        <dbReference type="EMBL" id="MBA0811401.1"/>
    </source>
</evidence>
<dbReference type="OrthoDB" id="1749397at2759"/>
<organism evidence="2 3">
    <name type="scientific">Gossypium harknessii</name>
    <dbReference type="NCBI Taxonomy" id="34285"/>
    <lineage>
        <taxon>Eukaryota</taxon>
        <taxon>Viridiplantae</taxon>
        <taxon>Streptophyta</taxon>
        <taxon>Embryophyta</taxon>
        <taxon>Tracheophyta</taxon>
        <taxon>Spermatophyta</taxon>
        <taxon>Magnoliopsida</taxon>
        <taxon>eudicotyledons</taxon>
        <taxon>Gunneridae</taxon>
        <taxon>Pentapetalae</taxon>
        <taxon>rosids</taxon>
        <taxon>malvids</taxon>
        <taxon>Malvales</taxon>
        <taxon>Malvaceae</taxon>
        <taxon>Malvoideae</taxon>
        <taxon>Gossypium</taxon>
    </lineage>
</organism>
<dbReference type="PANTHER" id="PTHR47481:SF10">
    <property type="entry name" value="COPIA-LIKE POLYPROTEIN_RETROTRANSPOSON"/>
    <property type="match status" value="1"/>
</dbReference>
<name>A0A7J9HNI6_9ROSI</name>
<evidence type="ECO:0000313" key="3">
    <source>
        <dbReference type="Proteomes" id="UP000593560"/>
    </source>
</evidence>
<protein>
    <submittedName>
        <fullName evidence="2">Uncharacterized protein</fullName>
    </submittedName>
</protein>
<gene>
    <name evidence="2" type="ORF">Gohar_003302</name>
</gene>
<reference evidence="2 3" key="1">
    <citation type="journal article" date="2019" name="Genome Biol. Evol.">
        <title>Insights into the evolution of the New World diploid cottons (Gossypium, subgenus Houzingenia) based on genome sequencing.</title>
        <authorList>
            <person name="Grover C.E."/>
            <person name="Arick M.A. 2nd"/>
            <person name="Thrash A."/>
            <person name="Conover J.L."/>
            <person name="Sanders W.S."/>
            <person name="Peterson D.G."/>
            <person name="Frelichowski J.E."/>
            <person name="Scheffler J.A."/>
            <person name="Scheffler B.E."/>
            <person name="Wendel J.F."/>
        </authorList>
    </citation>
    <scope>NUCLEOTIDE SEQUENCE [LARGE SCALE GENOMIC DNA]</scope>
    <source>
        <strain evidence="2">0</strain>
        <tissue evidence="2">Leaf</tissue>
    </source>
</reference>
<dbReference type="EMBL" id="JABFAD010000010">
    <property type="protein sequence ID" value="MBA0811401.1"/>
    <property type="molecule type" value="Genomic_DNA"/>
</dbReference>
<dbReference type="PANTHER" id="PTHR47481">
    <property type="match status" value="1"/>
</dbReference>